<dbReference type="NCBIfam" id="TIGR00622">
    <property type="entry name" value="ssl1"/>
    <property type="match status" value="1"/>
</dbReference>
<dbReference type="EMBL" id="JADCNL010000007">
    <property type="protein sequence ID" value="KAG0473289.1"/>
    <property type="molecule type" value="Genomic_DNA"/>
</dbReference>
<name>A0A835URS2_VANPL</name>
<sequence length="188" mass="21375">MFCHKEAKVGGGYTCPRCKARVCELPTECQICGLALVSSPHLARTYHHLFPVMPFNEVSQILPIRLQQKLPQTCFGCQQSLLSHDVCGSSCIEQVTAKSKYSVHLVQDLLDQLYMTTRFTKPDLWSGYWQVRAAARNRVEATYVTQYDSFEFLFMLFGLTNAFIIFCKNQIQPPCILPKMQPAFLPGL</sequence>
<dbReference type="InterPro" id="IPR043128">
    <property type="entry name" value="Rev_trsase/Diguanyl_cyclase"/>
</dbReference>
<dbReference type="Gene3D" id="3.30.70.270">
    <property type="match status" value="1"/>
</dbReference>
<dbReference type="InterPro" id="IPR043502">
    <property type="entry name" value="DNA/RNA_pol_sf"/>
</dbReference>
<organism evidence="1 2">
    <name type="scientific">Vanilla planifolia</name>
    <name type="common">Vanilla</name>
    <dbReference type="NCBI Taxonomy" id="51239"/>
    <lineage>
        <taxon>Eukaryota</taxon>
        <taxon>Viridiplantae</taxon>
        <taxon>Streptophyta</taxon>
        <taxon>Embryophyta</taxon>
        <taxon>Tracheophyta</taxon>
        <taxon>Spermatophyta</taxon>
        <taxon>Magnoliopsida</taxon>
        <taxon>Liliopsida</taxon>
        <taxon>Asparagales</taxon>
        <taxon>Orchidaceae</taxon>
        <taxon>Vanilloideae</taxon>
        <taxon>Vanilleae</taxon>
        <taxon>Vanilla</taxon>
    </lineage>
</organism>
<dbReference type="GO" id="GO:0005675">
    <property type="term" value="C:transcription factor TFIIH holo complex"/>
    <property type="evidence" value="ECO:0007669"/>
    <property type="project" value="TreeGrafter"/>
</dbReference>
<dbReference type="GO" id="GO:0000439">
    <property type="term" value="C:transcription factor TFIIH core complex"/>
    <property type="evidence" value="ECO:0007669"/>
    <property type="project" value="InterPro"/>
</dbReference>
<dbReference type="GO" id="GO:0006357">
    <property type="term" value="P:regulation of transcription by RNA polymerase II"/>
    <property type="evidence" value="ECO:0007669"/>
    <property type="project" value="TreeGrafter"/>
</dbReference>
<dbReference type="InterPro" id="IPR012170">
    <property type="entry name" value="TFIIH_SSL1/p44"/>
</dbReference>
<comment type="caution">
    <text evidence="1">The sequence shown here is derived from an EMBL/GenBank/DDBJ whole genome shotgun (WGS) entry which is preliminary data.</text>
</comment>
<reference evidence="1 2" key="1">
    <citation type="journal article" date="2020" name="Nat. Food">
        <title>A phased Vanilla planifolia genome enables genetic improvement of flavour and production.</title>
        <authorList>
            <person name="Hasing T."/>
            <person name="Tang H."/>
            <person name="Brym M."/>
            <person name="Khazi F."/>
            <person name="Huang T."/>
            <person name="Chambers A.H."/>
        </authorList>
    </citation>
    <scope>NUCLEOTIDE SEQUENCE [LARGE SCALE GENOMIC DNA]</scope>
    <source>
        <tissue evidence="1">Leaf</tissue>
    </source>
</reference>
<dbReference type="Proteomes" id="UP000636800">
    <property type="component" value="Chromosome 7"/>
</dbReference>
<dbReference type="PANTHER" id="PTHR12695:SF2">
    <property type="entry name" value="GENERAL TRANSCRIPTION FACTOR IIH SUBUNIT 2-RELATED"/>
    <property type="match status" value="1"/>
</dbReference>
<evidence type="ECO:0000313" key="2">
    <source>
        <dbReference type="Proteomes" id="UP000636800"/>
    </source>
</evidence>
<dbReference type="GO" id="GO:0006351">
    <property type="term" value="P:DNA-templated transcription"/>
    <property type="evidence" value="ECO:0007669"/>
    <property type="project" value="InterPro"/>
</dbReference>
<dbReference type="AlphaFoldDB" id="A0A835URS2"/>
<protein>
    <submittedName>
        <fullName evidence="1">Uncharacterized protein</fullName>
    </submittedName>
</protein>
<gene>
    <name evidence="1" type="ORF">HPP92_015146</name>
</gene>
<evidence type="ECO:0000313" key="1">
    <source>
        <dbReference type="EMBL" id="KAG0473289.1"/>
    </source>
</evidence>
<proteinExistence type="predicted"/>
<dbReference type="PANTHER" id="PTHR12695">
    <property type="entry name" value="GENERAL TRANSCRIPTION FACTOR IIH SUBUNIT 2"/>
    <property type="match status" value="1"/>
</dbReference>
<dbReference type="SUPFAM" id="SSF56672">
    <property type="entry name" value="DNA/RNA polymerases"/>
    <property type="match status" value="1"/>
</dbReference>
<dbReference type="OrthoDB" id="661604at2759"/>
<keyword evidence="2" id="KW-1185">Reference proteome</keyword>
<dbReference type="GO" id="GO:0006289">
    <property type="term" value="P:nucleotide-excision repair"/>
    <property type="evidence" value="ECO:0007669"/>
    <property type="project" value="InterPro"/>
</dbReference>
<accession>A0A835URS2</accession>